<dbReference type="GO" id="GO:0003824">
    <property type="term" value="F:catalytic activity"/>
    <property type="evidence" value="ECO:0007669"/>
    <property type="project" value="InterPro"/>
</dbReference>
<comment type="caution">
    <text evidence="2">The sequence shown here is derived from an EMBL/GenBank/DDBJ whole genome shotgun (WGS) entry which is preliminary data.</text>
</comment>
<dbReference type="SUPFAM" id="SSF56219">
    <property type="entry name" value="DNase I-like"/>
    <property type="match status" value="1"/>
</dbReference>
<name>A0A0B1Q6M2_9HYPH</name>
<evidence type="ECO:0000313" key="3">
    <source>
        <dbReference type="Proteomes" id="UP000030826"/>
    </source>
</evidence>
<reference evidence="2 3" key="1">
    <citation type="submission" date="2014-09" db="EMBL/GenBank/DDBJ databases">
        <title>Isolation and characterization of Aurantimonas altamirensis ON-56566 from clinical sample following a dog bite.</title>
        <authorList>
            <person name="Eshaghi A."/>
            <person name="Li A."/>
            <person name="Shahinas D."/>
            <person name="Bahn P."/>
            <person name="Kus J.V."/>
            <person name="Patel S.N."/>
        </authorList>
    </citation>
    <scope>NUCLEOTIDE SEQUENCE [LARGE SCALE GENOMIC DNA]</scope>
    <source>
        <strain evidence="2 3">ON-56566</strain>
    </source>
</reference>
<proteinExistence type="predicted"/>
<dbReference type="InterPro" id="IPR036691">
    <property type="entry name" value="Endo/exonu/phosph_ase_sf"/>
</dbReference>
<evidence type="ECO:0000259" key="1">
    <source>
        <dbReference type="Pfam" id="PF03372"/>
    </source>
</evidence>
<dbReference type="Gene3D" id="3.60.10.10">
    <property type="entry name" value="Endonuclease/exonuclease/phosphatase"/>
    <property type="match status" value="1"/>
</dbReference>
<gene>
    <name evidence="2" type="ORF">LA66_10840</name>
</gene>
<accession>A0A0B1Q6M2</accession>
<feature type="domain" description="Endonuclease/exonuclease/phosphatase" evidence="1">
    <location>
        <begin position="58"/>
        <end position="255"/>
    </location>
</feature>
<organism evidence="2 3">
    <name type="scientific">Aureimonas altamirensis</name>
    <dbReference type="NCBI Taxonomy" id="370622"/>
    <lineage>
        <taxon>Bacteria</taxon>
        <taxon>Pseudomonadati</taxon>
        <taxon>Pseudomonadota</taxon>
        <taxon>Alphaproteobacteria</taxon>
        <taxon>Hyphomicrobiales</taxon>
        <taxon>Aurantimonadaceae</taxon>
        <taxon>Aureimonas</taxon>
    </lineage>
</organism>
<dbReference type="InterPro" id="IPR005135">
    <property type="entry name" value="Endo/exonuclease/phosphatase"/>
</dbReference>
<dbReference type="AlphaFoldDB" id="A0A0B1Q6M2"/>
<dbReference type="STRING" id="370622.LA66_10840"/>
<dbReference type="EMBL" id="JRFJ01000002">
    <property type="protein sequence ID" value="KHJ55026.1"/>
    <property type="molecule type" value="Genomic_DNA"/>
</dbReference>
<protein>
    <recommendedName>
        <fullName evidence="1">Endonuclease/exonuclease/phosphatase domain-containing protein</fullName>
    </recommendedName>
</protein>
<dbReference type="Proteomes" id="UP000030826">
    <property type="component" value="Unassembled WGS sequence"/>
</dbReference>
<dbReference type="Pfam" id="PF03372">
    <property type="entry name" value="Exo_endo_phos"/>
    <property type="match status" value="1"/>
</dbReference>
<evidence type="ECO:0000313" key="2">
    <source>
        <dbReference type="EMBL" id="KHJ55026.1"/>
    </source>
</evidence>
<sequence>MDVARTARPLHRKGCELRIVYANLGYARDIDGSLKHHIGRAHHHIYTPRHAQLRALNFLKDKLRELQPDLSCFLEIDKGSVTNGFFDQFPVLCEDHHRTVRIDGKYSAGKRFRRLSVSRGKSSAFLATGDLPFTARYLDDGKKRLVYDIDLPGVRVLLAHCSLLRRVRHRQLEQLASWARERDTPTIITGDFNMFGGPQELAPLLADGRFTYLNGQMAPTFRLGPWKASLDPCIVSGDLMGRCRIEIIDMPFSDHQMLMIDVDTAMEARLRKAG</sequence>